<accession>A0ABS3XSQ0</accession>
<dbReference type="Proteomes" id="UP000721954">
    <property type="component" value="Unassembled WGS sequence"/>
</dbReference>
<evidence type="ECO:0000313" key="4">
    <source>
        <dbReference type="Proteomes" id="UP000721954"/>
    </source>
</evidence>
<feature type="region of interest" description="Disordered" evidence="1">
    <location>
        <begin position="50"/>
        <end position="69"/>
    </location>
</feature>
<keyword evidence="2" id="KW-0812">Transmembrane</keyword>
<comment type="caution">
    <text evidence="3">The sequence shown here is derived from an EMBL/GenBank/DDBJ whole genome shotgun (WGS) entry which is preliminary data.</text>
</comment>
<reference evidence="3 4" key="1">
    <citation type="submission" date="2021-02" db="EMBL/GenBank/DDBJ databases">
        <title>Streptomyces spirodelae sp. nov., isolated from duckweed.</title>
        <authorList>
            <person name="Saimee Y."/>
            <person name="Duangmal K."/>
        </authorList>
    </citation>
    <scope>NUCLEOTIDE SEQUENCE [LARGE SCALE GENOMIC DNA]</scope>
    <source>
        <strain evidence="3 4">DSM 42105</strain>
    </source>
</reference>
<organism evidence="3 4">
    <name type="scientific">Streptomyces smyrnaeus</name>
    <dbReference type="NCBI Taxonomy" id="1387713"/>
    <lineage>
        <taxon>Bacteria</taxon>
        <taxon>Bacillati</taxon>
        <taxon>Actinomycetota</taxon>
        <taxon>Actinomycetes</taxon>
        <taxon>Kitasatosporales</taxon>
        <taxon>Streptomycetaceae</taxon>
        <taxon>Streptomyces</taxon>
    </lineage>
</organism>
<gene>
    <name evidence="3" type="ORF">JW613_08935</name>
</gene>
<dbReference type="RefSeq" id="WP_209210160.1">
    <property type="nucleotide sequence ID" value="NZ_JAFFZM010000004.1"/>
</dbReference>
<dbReference type="EMBL" id="JAFFZM010000004">
    <property type="protein sequence ID" value="MBO8198431.1"/>
    <property type="molecule type" value="Genomic_DNA"/>
</dbReference>
<name>A0ABS3XSQ0_9ACTN</name>
<keyword evidence="2" id="KW-1133">Transmembrane helix</keyword>
<evidence type="ECO:0000313" key="3">
    <source>
        <dbReference type="EMBL" id="MBO8198431.1"/>
    </source>
</evidence>
<proteinExistence type="predicted"/>
<keyword evidence="2" id="KW-0472">Membrane</keyword>
<evidence type="ECO:0000256" key="2">
    <source>
        <dbReference type="SAM" id="Phobius"/>
    </source>
</evidence>
<protein>
    <submittedName>
        <fullName evidence="3">Uncharacterized protein</fullName>
    </submittedName>
</protein>
<sequence>MDKSDREPVFLRSRWGTNRYVYNPHDPIGCALIVISLLLAIGAMYGLSRSHSPDAPGPSGGEHTAVRSD</sequence>
<evidence type="ECO:0000256" key="1">
    <source>
        <dbReference type="SAM" id="MobiDB-lite"/>
    </source>
</evidence>
<feature type="transmembrane region" description="Helical" evidence="2">
    <location>
        <begin position="28"/>
        <end position="47"/>
    </location>
</feature>
<keyword evidence="4" id="KW-1185">Reference proteome</keyword>
<dbReference type="GeneID" id="96258729"/>